<evidence type="ECO:0000256" key="4">
    <source>
        <dbReference type="SAM" id="MobiDB-lite"/>
    </source>
</evidence>
<organism evidence="6 7">
    <name type="scientific">Gouania willdenowi</name>
    <name type="common">Blunt-snouted clingfish</name>
    <name type="synonym">Lepadogaster willdenowi</name>
    <dbReference type="NCBI Taxonomy" id="441366"/>
    <lineage>
        <taxon>Eukaryota</taxon>
        <taxon>Metazoa</taxon>
        <taxon>Chordata</taxon>
        <taxon>Craniata</taxon>
        <taxon>Vertebrata</taxon>
        <taxon>Euteleostomi</taxon>
        <taxon>Actinopterygii</taxon>
        <taxon>Neopterygii</taxon>
        <taxon>Teleostei</taxon>
        <taxon>Neoteleostei</taxon>
        <taxon>Acanthomorphata</taxon>
        <taxon>Ovalentaria</taxon>
        <taxon>Blenniimorphae</taxon>
        <taxon>Blenniiformes</taxon>
        <taxon>Gobiesocoidei</taxon>
        <taxon>Gobiesocidae</taxon>
        <taxon>Gobiesocinae</taxon>
        <taxon>Gouania</taxon>
    </lineage>
</organism>
<evidence type="ECO:0000313" key="7">
    <source>
        <dbReference type="Proteomes" id="UP000694680"/>
    </source>
</evidence>
<dbReference type="GO" id="GO:0005737">
    <property type="term" value="C:cytoplasm"/>
    <property type="evidence" value="ECO:0007669"/>
    <property type="project" value="TreeGrafter"/>
</dbReference>
<dbReference type="InterPro" id="IPR039008">
    <property type="entry name" value="IF_rod_dom"/>
</dbReference>
<keyword evidence="2 3" id="KW-0175">Coiled coil</keyword>
<dbReference type="PANTHER" id="PTHR45652:SF7">
    <property type="entry name" value="VIMENTIN-LIKE"/>
    <property type="match status" value="1"/>
</dbReference>
<feature type="coiled-coil region" evidence="3">
    <location>
        <begin position="90"/>
        <end position="216"/>
    </location>
</feature>
<evidence type="ECO:0000313" key="6">
    <source>
        <dbReference type="Ensembl" id="ENSGWIP00000041844.1"/>
    </source>
</evidence>
<dbReference type="InterPro" id="IPR050405">
    <property type="entry name" value="Intermediate_filament"/>
</dbReference>
<dbReference type="SMART" id="SM01391">
    <property type="entry name" value="Filament"/>
    <property type="match status" value="1"/>
</dbReference>
<dbReference type="Ensembl" id="ENSGWIT00000045428.1">
    <property type="protein sequence ID" value="ENSGWIP00000041844.1"/>
    <property type="gene ID" value="ENSGWIG00000021044.1"/>
</dbReference>
<dbReference type="Pfam" id="PF00038">
    <property type="entry name" value="Filament"/>
    <property type="match status" value="1"/>
</dbReference>
<evidence type="ECO:0000256" key="3">
    <source>
        <dbReference type="SAM" id="Coils"/>
    </source>
</evidence>
<keyword evidence="7" id="KW-1185">Reference proteome</keyword>
<dbReference type="AlphaFoldDB" id="A0A8C5NAX6"/>
<evidence type="ECO:0000256" key="1">
    <source>
        <dbReference type="ARBA" id="ARBA00022754"/>
    </source>
</evidence>
<dbReference type="GO" id="GO:0045109">
    <property type="term" value="P:intermediate filament organization"/>
    <property type="evidence" value="ECO:0007669"/>
    <property type="project" value="TreeGrafter"/>
</dbReference>
<accession>A0A8C5NAX6</accession>
<keyword evidence="1" id="KW-0403">Intermediate filament</keyword>
<gene>
    <name evidence="6" type="primary">vimr2</name>
</gene>
<proteinExistence type="predicted"/>
<dbReference type="PANTHER" id="PTHR45652">
    <property type="entry name" value="GLIAL FIBRILLARY ACIDIC PROTEIN"/>
    <property type="match status" value="1"/>
</dbReference>
<reference evidence="6" key="1">
    <citation type="submission" date="2020-06" db="EMBL/GenBank/DDBJ databases">
        <authorList>
            <consortium name="Wellcome Sanger Institute Data Sharing"/>
        </authorList>
    </citation>
    <scope>NUCLEOTIDE SEQUENCE [LARGE SCALE GENOMIC DNA]</scope>
</reference>
<dbReference type="Gene3D" id="1.20.5.170">
    <property type="match status" value="1"/>
</dbReference>
<protein>
    <submittedName>
        <fullName evidence="6">Desmin-like</fullName>
    </submittedName>
</protein>
<reference evidence="6" key="3">
    <citation type="submission" date="2025-09" db="UniProtKB">
        <authorList>
            <consortium name="Ensembl"/>
        </authorList>
    </citation>
    <scope>IDENTIFICATION</scope>
</reference>
<feature type="domain" description="IF rod" evidence="5">
    <location>
        <begin position="78"/>
        <end position="392"/>
    </location>
</feature>
<feature type="coiled-coil region" evidence="3">
    <location>
        <begin position="301"/>
        <end position="375"/>
    </location>
</feature>
<dbReference type="GO" id="GO:0005882">
    <property type="term" value="C:intermediate filament"/>
    <property type="evidence" value="ECO:0007669"/>
    <property type="project" value="UniProtKB-KW"/>
</dbReference>
<evidence type="ECO:0000259" key="5">
    <source>
        <dbReference type="SMART" id="SM01391"/>
    </source>
</evidence>
<name>A0A8C5NAX6_GOUWI</name>
<reference evidence="6" key="2">
    <citation type="submission" date="2025-08" db="UniProtKB">
        <authorList>
            <consortium name="Ensembl"/>
        </authorList>
    </citation>
    <scope>IDENTIFICATION</scope>
</reference>
<sequence>MLSPFACFVVAQTKSLASMAVLRVSSYRRLFEEERWGPNSRQYSASARRSSVDECDCDKLDFVAARTLNKTGLDQFVHDRSVIAALNDRLVNLIQVAHCFEEENETLEQQIWDLKENLNRQTDTTVSTGNEPVHSLDAVVDRLQRQRDEILCDTEELNKELQRMQNKYEEVAQQRILIQQERQMISEEVDAATAKCLALREQVAIYEEQLASMEAQHSTEVESLLGPDDGMRGAVTVRFSSPDITQVLNVKEYYAQLAQRLQCECGGVSSAKVRSSDGTDVGGIGGSKLPDLPKMNEDGGIEALVSELQKELSEMEKCNEELVNEVEMKEAAYEEEIAELELTMEEMRQQESSLQAQMNEQMDDFQELLREKMARDLEIVAYRSLVEEEEMRLCCL</sequence>
<dbReference type="SUPFAM" id="SSF64593">
    <property type="entry name" value="Intermediate filament protein, coiled coil region"/>
    <property type="match status" value="1"/>
</dbReference>
<dbReference type="GO" id="GO:0005200">
    <property type="term" value="F:structural constituent of cytoskeleton"/>
    <property type="evidence" value="ECO:0007669"/>
    <property type="project" value="TreeGrafter"/>
</dbReference>
<feature type="region of interest" description="Disordered" evidence="4">
    <location>
        <begin position="272"/>
        <end position="295"/>
    </location>
</feature>
<evidence type="ECO:0000256" key="2">
    <source>
        <dbReference type="ARBA" id="ARBA00023054"/>
    </source>
</evidence>
<dbReference type="Proteomes" id="UP000694680">
    <property type="component" value="Chromosome 10"/>
</dbReference>